<evidence type="ECO:0000256" key="1">
    <source>
        <dbReference type="SAM" id="Phobius"/>
    </source>
</evidence>
<reference evidence="2" key="1">
    <citation type="submission" date="2013-08" db="EMBL/GenBank/DDBJ databases">
        <authorList>
            <person name="Mendez C."/>
            <person name="Richter M."/>
            <person name="Ferrer M."/>
            <person name="Sanchez J."/>
        </authorList>
    </citation>
    <scope>NUCLEOTIDE SEQUENCE</scope>
</reference>
<name>T0YPK2_9ZZZZ</name>
<dbReference type="EMBL" id="AUZX01012906">
    <property type="protein sequence ID" value="EQD37481.1"/>
    <property type="molecule type" value="Genomic_DNA"/>
</dbReference>
<organism evidence="2">
    <name type="scientific">mine drainage metagenome</name>
    <dbReference type="NCBI Taxonomy" id="410659"/>
    <lineage>
        <taxon>unclassified sequences</taxon>
        <taxon>metagenomes</taxon>
        <taxon>ecological metagenomes</taxon>
    </lineage>
</organism>
<keyword evidence="1" id="KW-1133">Transmembrane helix</keyword>
<proteinExistence type="predicted"/>
<keyword evidence="1" id="KW-0472">Membrane</keyword>
<gene>
    <name evidence="2" type="ORF">B1A_17544</name>
</gene>
<keyword evidence="1" id="KW-0812">Transmembrane</keyword>
<sequence>RGVRAPPASGWPSPRPSLYIGLIALVAQASGYVYVLFPELGALGHDILKRPRGTWARAPLMLIFTPLATAVVGTLITRHLPYGVTSVLLDVGFSVVA</sequence>
<evidence type="ECO:0000313" key="2">
    <source>
        <dbReference type="EMBL" id="EQD37481.1"/>
    </source>
</evidence>
<dbReference type="AlphaFoldDB" id="T0YPK2"/>
<feature type="non-terminal residue" evidence="2">
    <location>
        <position position="1"/>
    </location>
</feature>
<reference evidence="2" key="2">
    <citation type="journal article" date="2014" name="ISME J.">
        <title>Microbial stratification in low pH oxic and suboxic macroscopic growths along an acid mine drainage.</title>
        <authorList>
            <person name="Mendez-Garcia C."/>
            <person name="Mesa V."/>
            <person name="Sprenger R.R."/>
            <person name="Richter M."/>
            <person name="Diez M.S."/>
            <person name="Solano J."/>
            <person name="Bargiela R."/>
            <person name="Golyshina O.V."/>
            <person name="Manteca A."/>
            <person name="Ramos J.L."/>
            <person name="Gallego J.R."/>
            <person name="Llorente I."/>
            <person name="Martins Dos Santos V.A."/>
            <person name="Jensen O.N."/>
            <person name="Pelaez A.I."/>
            <person name="Sanchez J."/>
            <person name="Ferrer M."/>
        </authorList>
    </citation>
    <scope>NUCLEOTIDE SEQUENCE</scope>
</reference>
<feature type="transmembrane region" description="Helical" evidence="1">
    <location>
        <begin position="18"/>
        <end position="37"/>
    </location>
</feature>
<comment type="caution">
    <text evidence="2">The sequence shown here is derived from an EMBL/GenBank/DDBJ whole genome shotgun (WGS) entry which is preliminary data.</text>
</comment>
<feature type="non-terminal residue" evidence="2">
    <location>
        <position position="97"/>
    </location>
</feature>
<protein>
    <submittedName>
        <fullName evidence="2">Uncharacterized protein</fullName>
    </submittedName>
</protein>
<accession>T0YPK2</accession>
<feature type="transmembrane region" description="Helical" evidence="1">
    <location>
        <begin position="58"/>
        <end position="76"/>
    </location>
</feature>